<evidence type="ECO:0000313" key="4">
    <source>
        <dbReference type="Proteomes" id="UP000051139"/>
    </source>
</evidence>
<comment type="caution">
    <text evidence="3">The sequence shown here is derived from an EMBL/GenBank/DDBJ whole genome shotgun (WGS) entry which is preliminary data.</text>
</comment>
<dbReference type="GO" id="GO:0016747">
    <property type="term" value="F:acyltransferase activity, transferring groups other than amino-acyl groups"/>
    <property type="evidence" value="ECO:0007669"/>
    <property type="project" value="InterPro"/>
</dbReference>
<dbReference type="AlphaFoldDB" id="A0A0R2LG19"/>
<dbReference type="Proteomes" id="UP000051139">
    <property type="component" value="Unassembled WGS sequence"/>
</dbReference>
<gene>
    <name evidence="3" type="ORF">IV55_GL000856</name>
    <name evidence="2" type="ORF">LSI01_00500</name>
</gene>
<dbReference type="STRING" id="348151.IV55_GL000856"/>
<dbReference type="EMBL" id="JQCB01000002">
    <property type="protein sequence ID" value="KRN96980.1"/>
    <property type="molecule type" value="Genomic_DNA"/>
</dbReference>
<dbReference type="PATRIC" id="fig|348151.3.peg.881"/>
<dbReference type="PROSITE" id="PS51186">
    <property type="entry name" value="GNAT"/>
    <property type="match status" value="1"/>
</dbReference>
<dbReference type="InterPro" id="IPR016181">
    <property type="entry name" value="Acyl_CoA_acyltransferase"/>
</dbReference>
<dbReference type="Proteomes" id="UP000321429">
    <property type="component" value="Unassembled WGS sequence"/>
</dbReference>
<evidence type="ECO:0000313" key="2">
    <source>
        <dbReference type="EMBL" id="GEK27739.1"/>
    </source>
</evidence>
<evidence type="ECO:0000313" key="5">
    <source>
        <dbReference type="Proteomes" id="UP000321429"/>
    </source>
</evidence>
<dbReference type="SUPFAM" id="SSF55729">
    <property type="entry name" value="Acyl-CoA N-acyltransferases (Nat)"/>
    <property type="match status" value="1"/>
</dbReference>
<keyword evidence="4" id="KW-1185">Reference proteome</keyword>
<proteinExistence type="predicted"/>
<evidence type="ECO:0000313" key="3">
    <source>
        <dbReference type="EMBL" id="KRN96980.1"/>
    </source>
</evidence>
<organism evidence="3 4">
    <name type="scientific">Furfurilactobacillus siliginis</name>
    <dbReference type="NCBI Taxonomy" id="348151"/>
    <lineage>
        <taxon>Bacteria</taxon>
        <taxon>Bacillati</taxon>
        <taxon>Bacillota</taxon>
        <taxon>Bacilli</taxon>
        <taxon>Lactobacillales</taxon>
        <taxon>Lactobacillaceae</taxon>
        <taxon>Furfurilactobacillus</taxon>
    </lineage>
</organism>
<dbReference type="Pfam" id="PF13673">
    <property type="entry name" value="Acetyltransf_10"/>
    <property type="match status" value="1"/>
</dbReference>
<dbReference type="EMBL" id="BJUD01000001">
    <property type="protein sequence ID" value="GEK27739.1"/>
    <property type="molecule type" value="Genomic_DNA"/>
</dbReference>
<feature type="domain" description="N-acetyltransferase" evidence="1">
    <location>
        <begin position="3"/>
        <end position="158"/>
    </location>
</feature>
<evidence type="ECO:0000259" key="1">
    <source>
        <dbReference type="PROSITE" id="PS51186"/>
    </source>
</evidence>
<dbReference type="RefSeq" id="WP_057808909.1">
    <property type="nucleotide sequence ID" value="NZ_BJUD01000001.1"/>
</dbReference>
<dbReference type="InterPro" id="IPR000182">
    <property type="entry name" value="GNAT_dom"/>
</dbReference>
<dbReference type="Gene3D" id="3.40.630.30">
    <property type="match status" value="1"/>
</dbReference>
<name>A0A0R2LG19_9LACO</name>
<sequence length="158" mass="17909">MRIEIRPFKPQDATAIAALITDNLLHINVRDYDLATMQSMAAQYTPATVQQMASYAHTYVAVDATGQLLATGSIANYWNVSHEAILLCVFVQPALQHQHLGQQIMQQLMIDPIYQRSKRIEIPASKTAVPFYQKFGFTFKDGQRALDDEGHVRLELFR</sequence>
<protein>
    <submittedName>
        <fullName evidence="2">N-acetyltransferase</fullName>
    </submittedName>
</protein>
<accession>A0A0R2LG19</accession>
<keyword evidence="2" id="KW-0808">Transferase</keyword>
<reference evidence="2 5" key="2">
    <citation type="submission" date="2019-07" db="EMBL/GenBank/DDBJ databases">
        <title>Whole genome shotgun sequence of Lactobacillus siliginis NBRC 101315.</title>
        <authorList>
            <person name="Hosoyama A."/>
            <person name="Uohara A."/>
            <person name="Ohji S."/>
            <person name="Ichikawa N."/>
        </authorList>
    </citation>
    <scope>NUCLEOTIDE SEQUENCE [LARGE SCALE GENOMIC DNA]</scope>
    <source>
        <strain evidence="2 5">NBRC 101315</strain>
    </source>
</reference>
<reference evidence="3 4" key="1">
    <citation type="journal article" date="2015" name="Genome Announc.">
        <title>Expanding the biotechnology potential of lactobacilli through comparative genomics of 213 strains and associated genera.</title>
        <authorList>
            <person name="Sun Z."/>
            <person name="Harris H.M."/>
            <person name="McCann A."/>
            <person name="Guo C."/>
            <person name="Argimon S."/>
            <person name="Zhang W."/>
            <person name="Yang X."/>
            <person name="Jeffery I.B."/>
            <person name="Cooney J.C."/>
            <person name="Kagawa T.F."/>
            <person name="Liu W."/>
            <person name="Song Y."/>
            <person name="Salvetti E."/>
            <person name="Wrobel A."/>
            <person name="Rasinkangas P."/>
            <person name="Parkhill J."/>
            <person name="Rea M.C."/>
            <person name="O'Sullivan O."/>
            <person name="Ritari J."/>
            <person name="Douillard F.P."/>
            <person name="Paul Ross R."/>
            <person name="Yang R."/>
            <person name="Briner A.E."/>
            <person name="Felis G.E."/>
            <person name="de Vos W.M."/>
            <person name="Barrangou R."/>
            <person name="Klaenhammer T.R."/>
            <person name="Caufield P.W."/>
            <person name="Cui Y."/>
            <person name="Zhang H."/>
            <person name="O'Toole P.W."/>
        </authorList>
    </citation>
    <scope>NUCLEOTIDE SEQUENCE [LARGE SCALE GENOMIC DNA]</scope>
    <source>
        <strain evidence="3 4">DSM 22696</strain>
    </source>
</reference>